<keyword evidence="1" id="KW-0175">Coiled coil</keyword>
<feature type="region of interest" description="Disordered" evidence="2">
    <location>
        <begin position="3439"/>
        <end position="3462"/>
    </location>
</feature>
<feature type="region of interest" description="Disordered" evidence="2">
    <location>
        <begin position="3999"/>
        <end position="4018"/>
    </location>
</feature>
<keyword evidence="6" id="KW-1185">Reference proteome</keyword>
<sequence length="4445" mass="479151">MCPTGYYSLLGDSICTKCPAGSYCASKDIAPLACAAGYYSNAGSTFCSICPLGYACPQQTADPVKCPSGTYSPQGSSVCNSCPTGKFCPSTKSLVPYDCPAGFYQSLPNQVSCIACPAGYTCADPSVYPVPCVEGSYSFGFATTCVLCPAGYYCPAINKEPIICPKGKYSLEGQSECTDCAAGFACTQMNTQNSHVCPSGQYRIQDGRTTVCRDCPSGYYCPNTDSLPIACDSGFTSTFNQTSCTVCPAGYYCPNAGSTANLCPLGTYQTEQGKTYCNSCPMGYYCPSIQAALVLPCPTGTYGPIGNLTMCLPCPAGFKCATPATSTPVICPLGTYSDANATTCTKCEAGYACPDTRLASKIACDASAGKFSFIGSTHCISCPAGKKCSLATAVTGIIQIGEPIFEKCAYGEISDEGALTCTPCPAEYACYSIETSGNVKCSAGFYSVEGSPVCSPCPAGFICPNLDGTGITQCPDGSFSLQGQTQCVTCPKGFYCPMRHLQVMERCPPGTYSLSGYSKCFECPEHFECPHHDSIKSLKDGYFSPVGVGVALKCRAGWECKQESVAVPYVRPCEIGYYSATGSAVCTICPVGFYCPLQDHDPIPCPEGYFTDTPGQFKCFKQCPRGSYRSDITALTCTAGQDNEEYLFPWLKPQRCPGGFYSTLSGTIADESFFGCVTCAPGQRCQDGNTYACPVGHWCNAADEHNNVLGMWACPAGWTLKDGNSKTKEEGCSYCEAGYYCEGSARGAGICEAGYYCPAGTKRVAEFPCPSGTYNSNYGSTSSSACTTCPSGYFCPMGSASPTPCFPGFKCADTGMKLMTPCPGGTYQLSKQQTTCATCPTGAFCPTASVYPQLCPPGTYNDVTGIEFITQCKACPANTLCSIFGLTSSSDASQPSPEAGYLSPLNSKFGQELPCPPGTYDASAGTLTSPSLCTACPAGTACSMGTSSSGVIRSKPCQPGYYCPSGTLHDKQYPCPGGTYSTSTSLTASSECTACPAGYFCPPGSYRTFLCPSGYYCPASTENYQHYPCPGGSYSKTRGLTQSSQCTTCPQGSYCQEYQVAVHEVCPIGTYGDVSGLFTSDNSGANPTCKICPAGSMCGKEGLKMAVSCAQGTFSPQGSNQCFPCQNGFDCSTTIATGALTLTQYRAPSTCPSGYLCSGSLKTPCLPGYYCPSGTLRMTPCPVGTYTTAAQSPSALSCTNVPAGYFASSQATSNYTANLCDYGHICPLGSHQSQMIRCARGTYQDQTGQSNCKTCPAGYYCTEVQILPIICPAGSYCPAGTAVPVPCPRGTYGGSLGLSLSTQCKACNAGAYCTQVGLTSPDGLCDPGYYCIAGATTPNPTDGTTGNVCAVGGFCEYGSKRVVTCPPGTYNPYTAAKTQQDCKACDAGSYCSGGSLSTPTGACQAGYYCPLMSTVATQMPAPPGYYTLAGASVATKCPKRKYNPFTAQAACLWCKEGFYCDEEGMIDNIKDCPPGYYCPEGSETPTKCDTGTFMSEYNAKSAADCKPCLPGKYCQGQGLIEPTGNCDQGYFCTKGATLSSPTTLDTVSGRFGPCPAGFYCPAASPYAIPCPQGTYSSALKQGSSTTCALCDAGKFCSATALTAPEGSCDAGFYCPLGQVTARPVLYFCTAGQYCPVGSVLATNCPAGTYQPVPYQSSCIQCPAGFFCPEKSTSYSANICPVGYRCPAGTTSANQYPCALGTYQPYTGQQECVPCDPGSYCGSTGLSAVSGACSAGYYCSGSSTTDKPPGAICQKGQFCPVGSPFARDCTPGKYCSKTLLAAPEGDCDAGYYCVIKANKKTPVDLQNDGGTQCGPGYVCPAGASAMLPCPAGTFNALSAKSSIADHCLTCTAGKYCDRSGLPQESGNCEAGFYCPAGSKSSKAVLCPVGNKCPLGSAAPIPCSGTYQDQAGQSTCKACPAGYQCTQTSISLCVPNFYCPYNNVGKIACPAGTFTLSYNASTIASCIACLPGKYCASDATAGIVVSNCPAGVFCSGGASSTSGNGACPIGYYCPEGTSKPRPCAPGYFCGTLGLTSSTGTDQCSAGYYCKYGAKTATPTDNTSGQKCPRGFYCPAGTSSPIACPLGKYNPNEGGTSSSACLQCPAGYLCNKRGLQNYGTACPAGYFCPDPLQPDITTGCPVGHYCKEGSQAPTLCPSGQYQPYMYQSNCLDCPVGFYCSQTDTSYTQICPKGKYCEAKTAVPKNCPIGTYNPLLGLKSVQYCTPCREGYYCETEGLEEPTAKCSAGYFCKTLAKTATPDQGDNAAQCAKGYYCPEGSPIALKCPVGTYGDSVGVTSISGCKPCKEGYYCDVKGKLDDQFTMNICQDGYLCNAGSYAFQPSINQNGQFCPAGYFCKKGAKTECPIGTYQPNEGQTTCLGCPAGKYCNDVGLIEPPDCPAGHYCPPIEITSISDLKKPCPAGTYSPFEGLQSASDCIPCKEGHFCLAGSTEPTGQCTSPSYCAKGSSVQSPNDRDYEIGSTTMTGGLCPAGYTCPTGTIAPIPCEKGTYQPNSGETTCLPCPPGRYCDEFAIDRLVIELKKCKAGYLCIEGATIPAPMDGVTGIICSPGHYCPEGTDEMLTCTDGTYEPREGSQKCQDCIAGYYCPSGSIRPLECPLGYYCPLNSLAPVVCPNGRYGHTTKLESSDQCAFCPAGKYCQNGIITGTCSEGYYCDYGAGSPQDLFKLCPAGHYCTKGTLYPTICPTGYTTINKGAKTRDDCIECQAGFYCLEYSSVMYACPKGYYCQVSKLPEPCPKNTYNPDKGKKAASDCLQCPPGYYCNNTGISSYLPYACPPGFYCPNSTTLSEPRPCPIGTYNPYQGQDSLSDCKPCEAGSYCEAGSINPLVCKNGTQCPAKSYSPKSCEAGHYCPTGTGSQLSCPAAFYCPQSGRDSYVKCANGTYCPANSTSQISCPGGTFGSSISSNANVTIACETCSAGYYSTAGMNECKLCPKGYVCLGNTSSSTPADSVKDKGYICPTGFYCKEGSLSPTPCPKGTYNDKKGGSDVSMCLKCPSGTYGDSIGLTSCKKCGGSSRAQEGKDSCECIGLNRIYLKDTQSCVCKPGYESTDSSSTNSDSSVDCDSKIYQRCSGTQETDLYGNCKSATDCSKECNNGTGTIQSGLGVCQCDSAVSVDDICNEACRAKVKKVSYTSDGKIQVYDPVTKSTTVVNSVNNTMGDLKCSQTDQSQCQLQSLGKDPLTGDFKAAYTLPTSVSGSSRRLREQERRFLQSTSTASTAITNPVVCMSIGSALLFENLSKYNYPVYQKDSLLNTNPAFDFSKFLNLEKALKNGTSSISQFVFTFDESGVFVFSDSNNTAKLTVVSIMPRSQQCPSNTTYASMTQANLLKMGIALQKNIVYEPDWGFFIGSVAAFMFLIIMTIFVMGYVYRKSWKTEAAKGNNIMYQKKHYELVKVDDVDDPDALISLNADSQSFYVLNQGKDVIRTREQQKAKRIQDKEDKERKKKEKDDKKRILEIEQVERLKDKLNKHMQEIRQLFGVKQPGDVQLGEDDGNLEGLPPGEKEDPLVANTKLIDQIMKIKLLINENRRQLQGTGDDDEDGGIGADAEKEDIERQEREKRSTELKLKEDQERIARQEIFEKQLEDQAQQQQATMNVQREKVFEELEKDSDKKKREMMMRMQRAGVPLLREEQEQFMSQLDDNLSKIDEVLQRDEQDQEALLRRKLEERANRRRKMQDKLKGQEKYIEVKQREFEAKKEEIEQKAVEELSKAEEEIQKERVDRKTQIEDDLERAKIEKLASYEDQLRDAKNTRDFGKVLDGYTQASKRVDQELEKERAKQEAELEKVLKNRRGQKRAQIEKDKADAIKAAQAQFEQQTERERKQVEELQTMIKCEEGGNQAIETQVERLKQATAQQTEEQSNIDTIMKQSKKDLLAKLKDGVLNTIERKMHQHTIEQENMEREIKNTTRDMDKEVELAKQQAKGEITEALSKKDELQKQLESCTSEEDKQRLLQQLADVEGIVARKLKEEADSQDSELQKKLAARRKKRAELAEKQHAMKQRQTQEMKLETEITKTAADTGAKRERDRKALEETINQMKLTVPAQELPFAIQRALDVKHEAELEDLLAKLLEQKCKELQEEIFHLIEHKMHLQGLILKESKDSLEVVIEIETKATSDSVADQALRKQAAAMREAIASKEQKALQELEYEFKRREQAIDRSLSERLFNQEVQKTQWLKEEQMKEKKEIMETHIPDDSGMKELIRELHEEEERELGEFKKEQEIEKQRREEELAEKEAALHKEISEQQARMELMNRENQRLAMEQSKKDKALLQRKKRQDAAKAEEEKERLEREEEERVQILASQKPIDKYKYQGGKIEKRTEYYALVMRKKEQQITSKLKFNSGNATSRHDTIEGVSEEPTVSKEQQLKLLTDILQKIQVLEEKVRQQLSKQKQQLGSTLNIQFQGGSQMRNDTYETSSAYKSNSSFIAPSVGMR</sequence>
<dbReference type="EMBL" id="RRYP01000008">
    <property type="protein sequence ID" value="TNV88248.1"/>
    <property type="molecule type" value="Genomic_DNA"/>
</dbReference>
<feature type="compositionally biased region" description="Basic and acidic residues" evidence="2">
    <location>
        <begin position="3563"/>
        <end position="3580"/>
    </location>
</feature>
<evidence type="ECO:0000256" key="3">
    <source>
        <dbReference type="SAM" id="Phobius"/>
    </source>
</evidence>
<dbReference type="OrthoDB" id="347037at2759"/>
<dbReference type="SUPFAM" id="SSF57184">
    <property type="entry name" value="Growth factor receptor domain"/>
    <property type="match status" value="15"/>
</dbReference>
<keyword evidence="3" id="KW-1133">Transmembrane helix</keyword>
<name>A0A8J8TBD4_HALGN</name>
<comment type="caution">
    <text evidence="5">The sequence shown here is derived from an EMBL/GenBank/DDBJ whole genome shotgun (WGS) entry which is preliminary data.</text>
</comment>
<dbReference type="InterPro" id="IPR011641">
    <property type="entry name" value="Tyr-kin_ephrin_A/B_rcpt-like"/>
</dbReference>
<dbReference type="SMART" id="SM00289">
    <property type="entry name" value="WR1"/>
    <property type="match status" value="7"/>
</dbReference>
<dbReference type="SMART" id="SM01411">
    <property type="entry name" value="Ephrin_rec_like"/>
    <property type="match status" value="49"/>
</dbReference>
<feature type="coiled-coil region" evidence="1">
    <location>
        <begin position="3894"/>
        <end position="3995"/>
    </location>
</feature>
<gene>
    <name evidence="5" type="ORF">FGO68_gene16771</name>
</gene>
<feature type="region of interest" description="Disordered" evidence="2">
    <location>
        <begin position="4221"/>
        <end position="4246"/>
    </location>
</feature>
<proteinExistence type="predicted"/>
<dbReference type="Gene3D" id="2.10.50.10">
    <property type="entry name" value="Tumor Necrosis Factor Receptor, subunit A, domain 2"/>
    <property type="match status" value="14"/>
</dbReference>
<evidence type="ECO:0000313" key="6">
    <source>
        <dbReference type="Proteomes" id="UP000785679"/>
    </source>
</evidence>
<dbReference type="InterPro" id="IPR006150">
    <property type="entry name" value="Cys_repeat_1"/>
</dbReference>
<dbReference type="InterPro" id="IPR009030">
    <property type="entry name" value="Growth_fac_rcpt_cys_sf"/>
</dbReference>
<dbReference type="CDD" id="cd06503">
    <property type="entry name" value="ATP-synt_Fo_b"/>
    <property type="match status" value="1"/>
</dbReference>
<evidence type="ECO:0000313" key="5">
    <source>
        <dbReference type="EMBL" id="TNV88248.1"/>
    </source>
</evidence>
<accession>A0A8J8TBD4</accession>
<dbReference type="Proteomes" id="UP000785679">
    <property type="component" value="Unassembled WGS sequence"/>
</dbReference>
<feature type="coiled-coil region" evidence="1">
    <location>
        <begin position="3698"/>
        <end position="3870"/>
    </location>
</feature>
<evidence type="ECO:0000256" key="1">
    <source>
        <dbReference type="SAM" id="Coils"/>
    </source>
</evidence>
<feature type="domain" description="Tyrosine-protein kinase ephrin type A/B receptor-like" evidence="4">
    <location>
        <begin position="2349"/>
        <end position="2387"/>
    </location>
</feature>
<feature type="region of interest" description="Disordered" evidence="2">
    <location>
        <begin position="3543"/>
        <end position="3580"/>
    </location>
</feature>
<keyword evidence="3" id="KW-0812">Transmembrane</keyword>
<dbReference type="PANTHER" id="PTHR46104:SF1">
    <property type="entry name" value="GENE 9195-RELATED"/>
    <property type="match status" value="1"/>
</dbReference>
<keyword evidence="3" id="KW-0472">Membrane</keyword>
<evidence type="ECO:0000256" key="2">
    <source>
        <dbReference type="SAM" id="MobiDB-lite"/>
    </source>
</evidence>
<organism evidence="5 6">
    <name type="scientific">Halteria grandinella</name>
    <dbReference type="NCBI Taxonomy" id="5974"/>
    <lineage>
        <taxon>Eukaryota</taxon>
        <taxon>Sar</taxon>
        <taxon>Alveolata</taxon>
        <taxon>Ciliophora</taxon>
        <taxon>Intramacronucleata</taxon>
        <taxon>Spirotrichea</taxon>
        <taxon>Stichotrichia</taxon>
        <taxon>Sporadotrichida</taxon>
        <taxon>Halteriidae</taxon>
        <taxon>Halteria</taxon>
    </lineage>
</organism>
<feature type="coiled-coil region" evidence="1">
    <location>
        <begin position="4374"/>
        <end position="4405"/>
    </location>
</feature>
<feature type="region of interest" description="Disordered" evidence="2">
    <location>
        <begin position="3494"/>
        <end position="3518"/>
    </location>
</feature>
<feature type="transmembrane region" description="Helical" evidence="3">
    <location>
        <begin position="3356"/>
        <end position="3381"/>
    </location>
</feature>
<protein>
    <recommendedName>
        <fullName evidence="4">Tyrosine-protein kinase ephrin type A/B receptor-like domain-containing protein</fullName>
    </recommendedName>
</protein>
<feature type="region of interest" description="Disordered" evidence="2">
    <location>
        <begin position="4268"/>
        <end position="4308"/>
    </location>
</feature>
<dbReference type="Pfam" id="PF07699">
    <property type="entry name" value="Ephrin_rec_like"/>
    <property type="match status" value="1"/>
</dbReference>
<feature type="compositionally biased region" description="Basic and acidic residues" evidence="2">
    <location>
        <begin position="4288"/>
        <end position="4308"/>
    </location>
</feature>
<feature type="compositionally biased region" description="Basic and acidic residues" evidence="2">
    <location>
        <begin position="4001"/>
        <end position="4018"/>
    </location>
</feature>
<dbReference type="PANTHER" id="PTHR46104">
    <property type="entry name" value="GENE 9195-RELATED-RELATED"/>
    <property type="match status" value="1"/>
</dbReference>
<evidence type="ECO:0000259" key="4">
    <source>
        <dbReference type="Pfam" id="PF07699"/>
    </source>
</evidence>
<feature type="coiled-coil region" evidence="1">
    <location>
        <begin position="4072"/>
        <end position="4099"/>
    </location>
</feature>
<reference evidence="5" key="1">
    <citation type="submission" date="2019-06" db="EMBL/GenBank/DDBJ databases">
        <authorList>
            <person name="Zheng W."/>
        </authorList>
    </citation>
    <scope>NUCLEOTIDE SEQUENCE</scope>
    <source>
        <strain evidence="5">QDHG01</strain>
    </source>
</reference>
<feature type="compositionally biased region" description="Basic and acidic residues" evidence="2">
    <location>
        <begin position="4268"/>
        <end position="4281"/>
    </location>
</feature>